<dbReference type="PANTHER" id="PTHR30231:SF4">
    <property type="entry name" value="PROTEIN NEN2"/>
    <property type="match status" value="1"/>
</dbReference>
<dbReference type="Pfam" id="PF00929">
    <property type="entry name" value="RNase_T"/>
    <property type="match status" value="1"/>
</dbReference>
<dbReference type="SUPFAM" id="SSF53098">
    <property type="entry name" value="Ribonuclease H-like"/>
    <property type="match status" value="1"/>
</dbReference>
<dbReference type="GO" id="GO:0005829">
    <property type="term" value="C:cytosol"/>
    <property type="evidence" value="ECO:0007669"/>
    <property type="project" value="TreeGrafter"/>
</dbReference>
<evidence type="ECO:0000256" key="2">
    <source>
        <dbReference type="ARBA" id="ARBA00022801"/>
    </source>
</evidence>
<dbReference type="Gene3D" id="3.30.420.10">
    <property type="entry name" value="Ribonuclease H-like superfamily/Ribonuclease H"/>
    <property type="match status" value="1"/>
</dbReference>
<evidence type="ECO:0000256" key="1">
    <source>
        <dbReference type="ARBA" id="ARBA00022722"/>
    </source>
</evidence>
<evidence type="ECO:0000259" key="4">
    <source>
        <dbReference type="SMART" id="SM00479"/>
    </source>
</evidence>
<keyword evidence="2" id="KW-0378">Hydrolase</keyword>
<dbReference type="PANTHER" id="PTHR30231">
    <property type="entry name" value="DNA POLYMERASE III SUBUNIT EPSILON"/>
    <property type="match status" value="1"/>
</dbReference>
<organism evidence="5">
    <name type="scientific">Archaeoglobus fulgidus</name>
    <dbReference type="NCBI Taxonomy" id="2234"/>
    <lineage>
        <taxon>Archaea</taxon>
        <taxon>Methanobacteriati</taxon>
        <taxon>Methanobacteriota</taxon>
        <taxon>Archaeoglobi</taxon>
        <taxon>Archaeoglobales</taxon>
        <taxon>Archaeoglobaceae</taxon>
        <taxon>Archaeoglobus</taxon>
    </lineage>
</organism>
<proteinExistence type="predicted"/>
<dbReference type="GO" id="GO:0006260">
    <property type="term" value="P:DNA replication"/>
    <property type="evidence" value="ECO:0007669"/>
    <property type="project" value="InterPro"/>
</dbReference>
<dbReference type="GO" id="GO:0003677">
    <property type="term" value="F:DNA binding"/>
    <property type="evidence" value="ECO:0007669"/>
    <property type="project" value="InterPro"/>
</dbReference>
<sequence>MNIREARFSSLDLETTGLDPYKDEIIAIGIVPMEGLRIVTSSSFYSLVRPKKAKMKAIKVHGISKEELEKAPRLEEIAQKIRSLLENSIIVGFCVDLDYSFLKSTLRDFKAETIDVVKVDRFLGRFLGERYLNSPDLDSLAKKYGLKTPFRHNALADAFITAQIFQIQLLRILKSGINSVDKLLRLLKEPEQPII</sequence>
<gene>
    <name evidence="5" type="ORF">ENP88_07740</name>
</gene>
<feature type="domain" description="Exonuclease" evidence="4">
    <location>
        <begin position="7"/>
        <end position="174"/>
    </location>
</feature>
<dbReference type="CDD" id="cd06127">
    <property type="entry name" value="DEDDh"/>
    <property type="match status" value="1"/>
</dbReference>
<reference evidence="5" key="1">
    <citation type="journal article" date="2020" name="mSystems">
        <title>Genome- and Community-Level Interaction Insights into Carbon Utilization and Element Cycling Functions of Hydrothermarchaeota in Hydrothermal Sediment.</title>
        <authorList>
            <person name="Zhou Z."/>
            <person name="Liu Y."/>
            <person name="Xu W."/>
            <person name="Pan J."/>
            <person name="Luo Z.H."/>
            <person name="Li M."/>
        </authorList>
    </citation>
    <scope>NUCLEOTIDE SEQUENCE [LARGE SCALE GENOMIC DNA]</scope>
    <source>
        <strain evidence="5">SpSt-26</strain>
    </source>
</reference>
<dbReference type="NCBIfam" id="TIGR00573">
    <property type="entry name" value="dnaq"/>
    <property type="match status" value="1"/>
</dbReference>
<dbReference type="GO" id="GO:0003887">
    <property type="term" value="F:DNA-directed DNA polymerase activity"/>
    <property type="evidence" value="ECO:0007669"/>
    <property type="project" value="InterPro"/>
</dbReference>
<dbReference type="AlphaFoldDB" id="A0A7J2TLB5"/>
<keyword evidence="3 5" id="KW-0269">Exonuclease</keyword>
<comment type="caution">
    <text evidence="5">The sequence shown here is derived from an EMBL/GenBank/DDBJ whole genome shotgun (WGS) entry which is preliminary data.</text>
</comment>
<dbReference type="GO" id="GO:0008408">
    <property type="term" value="F:3'-5' exonuclease activity"/>
    <property type="evidence" value="ECO:0007669"/>
    <property type="project" value="TreeGrafter"/>
</dbReference>
<accession>A0A7J2TLB5</accession>
<protein>
    <submittedName>
        <fullName evidence="5">3'-5' exonuclease</fullName>
    </submittedName>
</protein>
<dbReference type="EMBL" id="DSLA01000122">
    <property type="protein sequence ID" value="HEH36006.1"/>
    <property type="molecule type" value="Genomic_DNA"/>
</dbReference>
<dbReference type="FunFam" id="3.30.420.10:FF:000045">
    <property type="entry name" value="3'-5' exonuclease DinG"/>
    <property type="match status" value="1"/>
</dbReference>
<dbReference type="SMART" id="SM00479">
    <property type="entry name" value="EXOIII"/>
    <property type="match status" value="1"/>
</dbReference>
<name>A0A7J2TLB5_ARCFL</name>
<dbReference type="InterPro" id="IPR013520">
    <property type="entry name" value="Ribonucl_H"/>
</dbReference>
<evidence type="ECO:0000256" key="3">
    <source>
        <dbReference type="ARBA" id="ARBA00022839"/>
    </source>
</evidence>
<dbReference type="InterPro" id="IPR036397">
    <property type="entry name" value="RNaseH_sf"/>
</dbReference>
<dbReference type="InterPro" id="IPR012337">
    <property type="entry name" value="RNaseH-like_sf"/>
</dbReference>
<dbReference type="InterPro" id="IPR006054">
    <property type="entry name" value="DnaQ"/>
</dbReference>
<evidence type="ECO:0000313" key="5">
    <source>
        <dbReference type="EMBL" id="HEH36006.1"/>
    </source>
</evidence>
<keyword evidence="1" id="KW-0540">Nuclease</keyword>